<name>M3Y5M9_MUSPF</name>
<dbReference type="AlphaFoldDB" id="M3Y5M9"/>
<feature type="region of interest" description="Disordered" evidence="1">
    <location>
        <begin position="136"/>
        <end position="193"/>
    </location>
</feature>
<evidence type="ECO:0000313" key="2">
    <source>
        <dbReference type="Ensembl" id="ENSMPUP00000006630.1"/>
    </source>
</evidence>
<evidence type="ECO:0000256" key="1">
    <source>
        <dbReference type="SAM" id="MobiDB-lite"/>
    </source>
</evidence>
<organism evidence="2">
    <name type="scientific">Mustela putorius furo</name>
    <name type="common">European domestic ferret</name>
    <name type="synonym">Mustela furo</name>
    <dbReference type="NCBI Taxonomy" id="9669"/>
    <lineage>
        <taxon>Eukaryota</taxon>
        <taxon>Metazoa</taxon>
        <taxon>Chordata</taxon>
        <taxon>Craniata</taxon>
        <taxon>Vertebrata</taxon>
        <taxon>Euteleostomi</taxon>
        <taxon>Mammalia</taxon>
        <taxon>Eutheria</taxon>
        <taxon>Laurasiatheria</taxon>
        <taxon>Carnivora</taxon>
        <taxon>Caniformia</taxon>
        <taxon>Musteloidea</taxon>
        <taxon>Mustelidae</taxon>
        <taxon>Mustelinae</taxon>
        <taxon>Mustela</taxon>
    </lineage>
</organism>
<sequence length="193" mass="20696">MESRAAGPFDFMMNLLLHIPHVRTETNPSPSSSLRDPASVYEGPACAIFRQQETAPGVYWRNRLSGEIPCMEFCVSEAAGTGTRSHAVCRYVVGTVPQSTPQKYARFKNNCHLVCGSHEEPQLLLGTPVPATGRCGTPWRLLEGGPAQPPSGHLPEASPHQQGKEMGASSGHGRRSSPVPQPPDPSIPPTPAL</sequence>
<protein>
    <submittedName>
        <fullName evidence="2">Uncharacterized protein</fullName>
    </submittedName>
</protein>
<accession>M3Y5M9</accession>
<proteinExistence type="predicted"/>
<reference evidence="2" key="1">
    <citation type="submission" date="2024-06" db="UniProtKB">
        <authorList>
            <consortium name="Ensembl"/>
        </authorList>
    </citation>
    <scope>IDENTIFICATION</scope>
</reference>
<feature type="compositionally biased region" description="Pro residues" evidence="1">
    <location>
        <begin position="179"/>
        <end position="193"/>
    </location>
</feature>
<dbReference type="HOGENOM" id="CLU_1411831_0_0_1"/>
<dbReference type="Ensembl" id="ENSMPUT00000006743.1">
    <property type="protein sequence ID" value="ENSMPUP00000006630.1"/>
    <property type="gene ID" value="ENSMPUG00000006684.1"/>
</dbReference>
<dbReference type="InParanoid" id="M3Y5M9"/>
<dbReference type="EMBL" id="AEYP01050369">
    <property type="status" value="NOT_ANNOTATED_CDS"/>
    <property type="molecule type" value="Genomic_DNA"/>
</dbReference>